<dbReference type="Pfam" id="PF07727">
    <property type="entry name" value="RVT_2"/>
    <property type="match status" value="1"/>
</dbReference>
<keyword evidence="1" id="KW-0064">Aspartyl protease</keyword>
<reference evidence="4 5" key="1">
    <citation type="journal article" date="2022" name="G3 (Bethesda)">
        <title>Whole-genome sequence and methylome profiling of the almond [Prunus dulcis (Mill.) D.A. Webb] cultivar 'Nonpareil'.</title>
        <authorList>
            <person name="D'Amico-Willman K.M."/>
            <person name="Ouma W.Z."/>
            <person name="Meulia T."/>
            <person name="Sideli G.M."/>
            <person name="Gradziel T.M."/>
            <person name="Fresnedo-Ramirez J."/>
        </authorList>
    </citation>
    <scope>NUCLEOTIDE SEQUENCE [LARGE SCALE GENOMIC DNA]</scope>
    <source>
        <strain evidence="4">Clone GOH B32 T37-40</strain>
    </source>
</reference>
<keyword evidence="1" id="KW-0378">Hydrolase</keyword>
<comment type="caution">
    <text evidence="4">The sequence shown here is derived from an EMBL/GenBank/DDBJ whole genome shotgun (WGS) entry which is preliminary data.</text>
</comment>
<dbReference type="PANTHER" id="PTHR11439">
    <property type="entry name" value="GAG-POL-RELATED RETROTRANSPOSON"/>
    <property type="match status" value="1"/>
</dbReference>
<dbReference type="PANTHER" id="PTHR11439:SF487">
    <property type="entry name" value="RNA-DIRECTED DNA POLYMERASE"/>
    <property type="match status" value="1"/>
</dbReference>
<feature type="compositionally biased region" description="Pro residues" evidence="2">
    <location>
        <begin position="786"/>
        <end position="798"/>
    </location>
</feature>
<dbReference type="InterPro" id="IPR036397">
    <property type="entry name" value="RNaseH_sf"/>
</dbReference>
<dbReference type="GO" id="GO:0003676">
    <property type="term" value="F:nucleic acid binding"/>
    <property type="evidence" value="ECO:0007669"/>
    <property type="project" value="InterPro"/>
</dbReference>
<dbReference type="GO" id="GO:0015074">
    <property type="term" value="P:DNA integration"/>
    <property type="evidence" value="ECO:0007669"/>
    <property type="project" value="InterPro"/>
</dbReference>
<feature type="compositionally biased region" description="Polar residues" evidence="2">
    <location>
        <begin position="251"/>
        <end position="262"/>
    </location>
</feature>
<feature type="compositionally biased region" description="Low complexity" evidence="2">
    <location>
        <begin position="174"/>
        <end position="187"/>
    </location>
</feature>
<dbReference type="PROSITE" id="PS50994">
    <property type="entry name" value="INTEGRASE"/>
    <property type="match status" value="1"/>
</dbReference>
<dbReference type="CDD" id="cd09272">
    <property type="entry name" value="RNase_HI_RT_Ty1"/>
    <property type="match status" value="1"/>
</dbReference>
<sequence>MILSWILNSLDPGLANSVIYAETAHEVWTDLKERFSQSNAPRIFQIQRSIATHTQDQMPLATYYSKLKSYWDELGSYNDTEVCSCGAKKSLAEREEQQRLMQFLMGLNESYAAIRGQILLMEPLPSVRRAYSLLSQEEKQREITTTHANTESMAMLSIHNKKGGSSKPAYQFRSQQGYNSQQGQNSQPRSSFRGSQKETRRCTHCNGDTHTVDTCYYLKGFPPGHKWHNKEVSLPDRGSSSHQGNQRKSHAANNVQNSDSQVHHLQSIAPHLTLDQCQQIMGAVGKEDVSQTQVNFAGLSSPSCLFSQKQSNLSHAWVIDSGATDHITNSHDFLTDTSPSSMSPVGLPTGAKAPIKSTGKITFDGNLCLTDVLCVPSFNVNLMSVPKLTESLNCCVVFFPNFCYIQDLVTKKMIGLGRRHGNLYYFDSNSIPQKPPSSSHHVLSRQNLWHLRLGHPSDARLRILAQHESDIFFSQHSCDFCPLAKQTRLPFTLSSISSIASFDLIHCDIWGPHKISSHSGARYFLTLVDDYTRCTWVYLMQYKSDTQGLLKSFFAFISTQFNKTIKAIRVDNGGEFSSLKTFFADLGVVYQHSCVSTPQQNGVVERKHRHLLEMARALRFHAHLPLNFWGECVITAAYLINRLPTPLLTGKTPYELLFNRPPTYKHLRIFGCLCYATNLHPSHKFDKRARKCIFVGYPFGQKAYRVYDLETKKFFSSRDVIFHENVFPFANQHDVPTIPVLPLTPNDYDYEPVHISDPLPTSSSKPNPPTNLDMHPPSPNTHSGTPTPPLPNTPPPSPRTQSSPNTHTQFSPDTQSNISPQPSPPLSPSHDTHPPPPLRHSERLKQPSVLLRDYHCYTAMSPYSDSSSSSNTKGKGTRYPISQFLNYHNLSSTHKSFVASISRVVEPTTFAQASTDPLWQEAMDKEIQALEQNYTWSITPLPAGKHPIGCKWVYKVKYNSDGSVKRYKARLVAKGYTQQEGLDYTETFSPTAKLATFRCLLALAAVRNWPLHQLDVQNAFLHGDLDEEVYMLPPPGLRRQGEHLVCRLHKSLYGLKQASRNWFAKFTNALQDAGFVQSLADYSLFTRYHDNSFTIILIYVDDIVITGNDPKAIQSLKDFLHARFRIEDLGNLKYFLGIEVARSKKGIFISQRKYALDILDDAGLLGARPYSFPMEQTLRLNPTDGKPLQDPTRYRRLVGRLIYLTVTRPDLSFTVHVLSRFMHEPHQPHLDAALRVLRYLKGSPGQGILFPTTNNLKLKAFCDSDWASCPTTRRSVTGYCTFLGDSLISWKTKKQNTVARSSTEAEYRAMADACCELTWLRYILKDLGIQHSEPAVLHCDNQSALYIAKNPVFHERTKHIDLDCHLVRQNI</sequence>
<dbReference type="SUPFAM" id="SSF53098">
    <property type="entry name" value="Ribonuclease H-like"/>
    <property type="match status" value="1"/>
</dbReference>
<feature type="domain" description="Integrase catalytic" evidence="3">
    <location>
        <begin position="486"/>
        <end position="661"/>
    </location>
</feature>
<evidence type="ECO:0000256" key="1">
    <source>
        <dbReference type="ARBA" id="ARBA00022750"/>
    </source>
</evidence>
<proteinExistence type="predicted"/>
<name>A0AAD4ZB58_PRUDU</name>
<gene>
    <name evidence="4" type="ORF">L3X38_018593</name>
</gene>
<dbReference type="InterPro" id="IPR013103">
    <property type="entry name" value="RVT_2"/>
</dbReference>
<dbReference type="Pfam" id="PF22936">
    <property type="entry name" value="Pol_BBD"/>
    <property type="match status" value="1"/>
</dbReference>
<dbReference type="InterPro" id="IPR054722">
    <property type="entry name" value="PolX-like_BBD"/>
</dbReference>
<keyword evidence="1" id="KW-0645">Protease</keyword>
<organism evidence="4 5">
    <name type="scientific">Prunus dulcis</name>
    <name type="common">Almond</name>
    <name type="synonym">Amygdalus dulcis</name>
    <dbReference type="NCBI Taxonomy" id="3755"/>
    <lineage>
        <taxon>Eukaryota</taxon>
        <taxon>Viridiplantae</taxon>
        <taxon>Streptophyta</taxon>
        <taxon>Embryophyta</taxon>
        <taxon>Tracheophyta</taxon>
        <taxon>Spermatophyta</taxon>
        <taxon>Magnoliopsida</taxon>
        <taxon>eudicotyledons</taxon>
        <taxon>Gunneridae</taxon>
        <taxon>Pentapetalae</taxon>
        <taxon>rosids</taxon>
        <taxon>fabids</taxon>
        <taxon>Rosales</taxon>
        <taxon>Rosaceae</taxon>
        <taxon>Amygdaloideae</taxon>
        <taxon>Amygdaleae</taxon>
        <taxon>Prunus</taxon>
    </lineage>
</organism>
<evidence type="ECO:0000256" key="2">
    <source>
        <dbReference type="SAM" id="MobiDB-lite"/>
    </source>
</evidence>
<dbReference type="InterPro" id="IPR001584">
    <property type="entry name" value="Integrase_cat-core"/>
</dbReference>
<protein>
    <recommendedName>
        <fullName evidence="3">Integrase catalytic domain-containing protein</fullName>
    </recommendedName>
</protein>
<dbReference type="InterPro" id="IPR057670">
    <property type="entry name" value="SH3_retrovirus"/>
</dbReference>
<dbReference type="GO" id="GO:0004190">
    <property type="term" value="F:aspartic-type endopeptidase activity"/>
    <property type="evidence" value="ECO:0007669"/>
    <property type="project" value="UniProtKB-KW"/>
</dbReference>
<evidence type="ECO:0000313" key="4">
    <source>
        <dbReference type="EMBL" id="KAI5339321.1"/>
    </source>
</evidence>
<dbReference type="Gene3D" id="3.30.420.10">
    <property type="entry name" value="Ribonuclease H-like superfamily/Ribonuclease H"/>
    <property type="match status" value="1"/>
</dbReference>
<feature type="compositionally biased region" description="Polar residues" evidence="2">
    <location>
        <begin position="805"/>
        <end position="815"/>
    </location>
</feature>
<dbReference type="Pfam" id="PF13976">
    <property type="entry name" value="gag_pre-integrs"/>
    <property type="match status" value="1"/>
</dbReference>
<evidence type="ECO:0000313" key="5">
    <source>
        <dbReference type="Proteomes" id="UP001054821"/>
    </source>
</evidence>
<dbReference type="SUPFAM" id="SSF56672">
    <property type="entry name" value="DNA/RNA polymerases"/>
    <property type="match status" value="1"/>
</dbReference>
<dbReference type="Pfam" id="PF25597">
    <property type="entry name" value="SH3_retrovirus"/>
    <property type="match status" value="1"/>
</dbReference>
<dbReference type="Pfam" id="PF00665">
    <property type="entry name" value="rve"/>
    <property type="match status" value="1"/>
</dbReference>
<dbReference type="InterPro" id="IPR012337">
    <property type="entry name" value="RNaseH-like_sf"/>
</dbReference>
<feature type="region of interest" description="Disordered" evidence="2">
    <location>
        <begin position="160"/>
        <end position="204"/>
    </location>
</feature>
<dbReference type="EMBL" id="JAJFAZ020000003">
    <property type="protein sequence ID" value="KAI5339321.1"/>
    <property type="molecule type" value="Genomic_DNA"/>
</dbReference>
<feature type="region of interest" description="Disordered" evidence="2">
    <location>
        <begin position="228"/>
        <end position="262"/>
    </location>
</feature>
<accession>A0AAD4ZB58</accession>
<keyword evidence="5" id="KW-1185">Reference proteome</keyword>
<evidence type="ECO:0000259" key="3">
    <source>
        <dbReference type="PROSITE" id="PS50994"/>
    </source>
</evidence>
<dbReference type="InterPro" id="IPR025724">
    <property type="entry name" value="GAG-pre-integrase_dom"/>
</dbReference>
<feature type="region of interest" description="Disordered" evidence="2">
    <location>
        <begin position="751"/>
        <end position="846"/>
    </location>
</feature>
<dbReference type="Proteomes" id="UP001054821">
    <property type="component" value="Chromosome 3"/>
</dbReference>
<dbReference type="InterPro" id="IPR043502">
    <property type="entry name" value="DNA/RNA_pol_sf"/>
</dbReference>